<evidence type="ECO:0000256" key="3">
    <source>
        <dbReference type="ARBA" id="ARBA00010441"/>
    </source>
</evidence>
<evidence type="ECO:0000256" key="6">
    <source>
        <dbReference type="ARBA" id="ARBA00022516"/>
    </source>
</evidence>
<comment type="subcellular location">
    <subcellularLocation>
        <location evidence="2">Endomembrane system</location>
        <topology evidence="2">Multi-pass membrane protein</topology>
    </subcellularLocation>
</comment>
<dbReference type="EC" id="2.7.8.8" evidence="4"/>
<dbReference type="InterPro" id="IPR050324">
    <property type="entry name" value="CDP-alcohol_PTase-I"/>
</dbReference>
<evidence type="ECO:0000256" key="7">
    <source>
        <dbReference type="ARBA" id="ARBA00022679"/>
    </source>
</evidence>
<evidence type="ECO:0000256" key="5">
    <source>
        <dbReference type="ARBA" id="ARBA00017171"/>
    </source>
</evidence>
<evidence type="ECO:0000256" key="2">
    <source>
        <dbReference type="ARBA" id="ARBA00004127"/>
    </source>
</evidence>
<evidence type="ECO:0000256" key="14">
    <source>
        <dbReference type="ARBA" id="ARBA00032361"/>
    </source>
</evidence>
<keyword evidence="10" id="KW-0443">Lipid metabolism</keyword>
<keyword evidence="8 16" id="KW-0812">Transmembrane</keyword>
<dbReference type="InterPro" id="IPR043130">
    <property type="entry name" value="CDP-OH_PTrfase_TM_dom"/>
</dbReference>
<keyword evidence="6" id="KW-0444">Lipid biosynthesis</keyword>
<evidence type="ECO:0000256" key="8">
    <source>
        <dbReference type="ARBA" id="ARBA00022692"/>
    </source>
</evidence>
<dbReference type="GO" id="GO:0016020">
    <property type="term" value="C:membrane"/>
    <property type="evidence" value="ECO:0007669"/>
    <property type="project" value="InterPro"/>
</dbReference>
<evidence type="ECO:0000313" key="17">
    <source>
        <dbReference type="EMBL" id="OJX56293.1"/>
    </source>
</evidence>
<dbReference type="Proteomes" id="UP000184233">
    <property type="component" value="Unassembled WGS sequence"/>
</dbReference>
<gene>
    <name evidence="17" type="ORF">BGO89_13225</name>
</gene>
<evidence type="ECO:0000256" key="1">
    <source>
        <dbReference type="ARBA" id="ARBA00000287"/>
    </source>
</evidence>
<evidence type="ECO:0000256" key="9">
    <source>
        <dbReference type="ARBA" id="ARBA00022989"/>
    </source>
</evidence>
<evidence type="ECO:0000256" key="16">
    <source>
        <dbReference type="SAM" id="Phobius"/>
    </source>
</evidence>
<dbReference type="NCBIfam" id="TIGR00473">
    <property type="entry name" value="pssA"/>
    <property type="match status" value="1"/>
</dbReference>
<evidence type="ECO:0000256" key="12">
    <source>
        <dbReference type="ARBA" id="ARBA00023209"/>
    </source>
</evidence>
<feature type="transmembrane region" description="Helical" evidence="16">
    <location>
        <begin position="7"/>
        <end position="26"/>
    </location>
</feature>
<dbReference type="Pfam" id="PF01066">
    <property type="entry name" value="CDP-OH_P_transf"/>
    <property type="match status" value="1"/>
</dbReference>
<comment type="caution">
    <text evidence="17">The sequence shown here is derived from an EMBL/GenBank/DDBJ whole genome shotgun (WGS) entry which is preliminary data.</text>
</comment>
<feature type="transmembrane region" description="Helical" evidence="16">
    <location>
        <begin position="193"/>
        <end position="210"/>
    </location>
</feature>
<protein>
    <recommendedName>
        <fullName evidence="5">CDP-diacylglycerol--serine O-phosphatidyltransferase</fullName>
        <ecNumber evidence="4">2.7.8.8</ecNumber>
    </recommendedName>
    <alternativeName>
        <fullName evidence="14">Phosphatidylserine synthase</fullName>
    </alternativeName>
</protein>
<dbReference type="EMBL" id="MKVH01000025">
    <property type="protein sequence ID" value="OJX56293.1"/>
    <property type="molecule type" value="Genomic_DNA"/>
</dbReference>
<reference evidence="17 18" key="1">
    <citation type="submission" date="2016-09" db="EMBL/GenBank/DDBJ databases">
        <title>Genome-resolved meta-omics ties microbial dynamics to process performance in biotechnology for thiocyanate degradation.</title>
        <authorList>
            <person name="Kantor R.S."/>
            <person name="Huddy R.J."/>
            <person name="Iyer R."/>
            <person name="Thomas B.C."/>
            <person name="Brown C.T."/>
            <person name="Anantharaman K."/>
            <person name="Tringe S."/>
            <person name="Hettich R.L."/>
            <person name="Harrison S.T."/>
            <person name="Banfield J.F."/>
        </authorList>
    </citation>
    <scope>NUCLEOTIDE SEQUENCE [LARGE SCALE GENOMIC DNA]</scope>
    <source>
        <strain evidence="17">59-99</strain>
    </source>
</reference>
<feature type="transmembrane region" description="Helical" evidence="16">
    <location>
        <begin position="155"/>
        <end position="172"/>
    </location>
</feature>
<keyword evidence="9 16" id="KW-1133">Transmembrane helix</keyword>
<dbReference type="GO" id="GO:0008654">
    <property type="term" value="P:phospholipid biosynthetic process"/>
    <property type="evidence" value="ECO:0007669"/>
    <property type="project" value="UniProtKB-KW"/>
</dbReference>
<evidence type="ECO:0000256" key="10">
    <source>
        <dbReference type="ARBA" id="ARBA00023098"/>
    </source>
</evidence>
<name>A0A1M3KV51_9BACT</name>
<keyword evidence="11 16" id="KW-0472">Membrane</keyword>
<organism evidence="17 18">
    <name type="scientific">Candidatus Kapaibacterium thiocyanatum</name>
    <dbReference type="NCBI Taxonomy" id="1895771"/>
    <lineage>
        <taxon>Bacteria</taxon>
        <taxon>Pseudomonadati</taxon>
        <taxon>Candidatus Kapaibacteriota</taxon>
        <taxon>Candidatus Kapaibacteriia</taxon>
        <taxon>Candidatus Kapaibacteriales</taxon>
        <taxon>Candidatus Kapaibacteriaceae</taxon>
        <taxon>Candidatus Kapaibacterium</taxon>
    </lineage>
</organism>
<dbReference type="InterPro" id="IPR048254">
    <property type="entry name" value="CDP_ALCOHOL_P_TRANSF_CS"/>
</dbReference>
<dbReference type="InterPro" id="IPR000462">
    <property type="entry name" value="CDP-OH_P_trans"/>
</dbReference>
<feature type="transmembrane region" description="Helical" evidence="16">
    <location>
        <begin position="93"/>
        <end position="112"/>
    </location>
</feature>
<dbReference type="AlphaFoldDB" id="A0A1M3KV51"/>
<dbReference type="STRING" id="1895771.BGO89_13225"/>
<dbReference type="PROSITE" id="PS00379">
    <property type="entry name" value="CDP_ALCOHOL_P_TRANSF"/>
    <property type="match status" value="1"/>
</dbReference>
<dbReference type="GO" id="GO:0012505">
    <property type="term" value="C:endomembrane system"/>
    <property type="evidence" value="ECO:0007669"/>
    <property type="project" value="UniProtKB-SubCell"/>
</dbReference>
<accession>A0A1M3KV51</accession>
<comment type="catalytic activity">
    <reaction evidence="1">
        <text>a CDP-1,2-diacyl-sn-glycerol + L-serine = a 1,2-diacyl-sn-glycero-3-phospho-L-serine + CMP + H(+)</text>
        <dbReference type="Rhea" id="RHEA:16913"/>
        <dbReference type="ChEBI" id="CHEBI:15378"/>
        <dbReference type="ChEBI" id="CHEBI:33384"/>
        <dbReference type="ChEBI" id="CHEBI:57262"/>
        <dbReference type="ChEBI" id="CHEBI:58332"/>
        <dbReference type="ChEBI" id="CHEBI:60377"/>
        <dbReference type="EC" id="2.7.8.8"/>
    </reaction>
</comment>
<dbReference type="PANTHER" id="PTHR14269:SF61">
    <property type="entry name" value="CDP-DIACYLGLYCEROL--SERINE O-PHOSPHATIDYLTRANSFERASE"/>
    <property type="match status" value="1"/>
</dbReference>
<dbReference type="InterPro" id="IPR004533">
    <property type="entry name" value="CDP-diaglyc--ser_O-PTrfase"/>
</dbReference>
<dbReference type="Gene3D" id="1.20.120.1760">
    <property type="match status" value="1"/>
</dbReference>
<evidence type="ECO:0000256" key="4">
    <source>
        <dbReference type="ARBA" id="ARBA00013174"/>
    </source>
</evidence>
<keyword evidence="13" id="KW-1208">Phospholipid metabolism</keyword>
<keyword evidence="12" id="KW-0594">Phospholipid biosynthesis</keyword>
<evidence type="ECO:0000313" key="18">
    <source>
        <dbReference type="Proteomes" id="UP000184233"/>
    </source>
</evidence>
<dbReference type="GO" id="GO:0003882">
    <property type="term" value="F:CDP-diacylglycerol-serine O-phosphatidyltransferase activity"/>
    <property type="evidence" value="ECO:0007669"/>
    <property type="project" value="UniProtKB-EC"/>
</dbReference>
<dbReference type="PANTHER" id="PTHR14269">
    <property type="entry name" value="CDP-DIACYLGLYCEROL--GLYCEROL-3-PHOSPHATE 3-PHOSPHATIDYLTRANSFERASE-RELATED"/>
    <property type="match status" value="1"/>
</dbReference>
<evidence type="ECO:0000256" key="11">
    <source>
        <dbReference type="ARBA" id="ARBA00023136"/>
    </source>
</evidence>
<evidence type="ECO:0000256" key="13">
    <source>
        <dbReference type="ARBA" id="ARBA00023264"/>
    </source>
</evidence>
<comment type="similarity">
    <text evidence="3 15">Belongs to the CDP-alcohol phosphatidyltransferase class-I family.</text>
</comment>
<evidence type="ECO:0000256" key="15">
    <source>
        <dbReference type="RuleBase" id="RU003750"/>
    </source>
</evidence>
<proteinExistence type="inferred from homology"/>
<keyword evidence="7 15" id="KW-0808">Transferase</keyword>
<feature type="transmembrane region" description="Helical" evidence="16">
    <location>
        <begin position="124"/>
        <end position="143"/>
    </location>
</feature>
<sequence>MRVTRSIVPNLFTLANLFCGFAAIIAATEGDIYRAALLILTSGIFDMLDGVVARLTQSTSEFGVELDSLCDAVSFGVAPSVMLYMAFFHAWHSWGLLLASLPALAGVLRLARFNVQLTSMEDKLYFRGMPIPAGALTIISYLVFFHQRDTLPAEWKTPGIVLVTLLTAGAMVSTIKYDNLPRPTWRGIKQRPFVFLVFLAGVVAAIVTGGKALFPFMALYMIGGAIRHAVHLLRTRNREDDLDDTLEEPDPDPFEL</sequence>